<evidence type="ECO:0000256" key="1">
    <source>
        <dbReference type="SAM" id="MobiDB-lite"/>
    </source>
</evidence>
<evidence type="ECO:0000313" key="3">
    <source>
        <dbReference type="Proteomes" id="UP000663848"/>
    </source>
</evidence>
<feature type="region of interest" description="Disordered" evidence="1">
    <location>
        <begin position="14"/>
        <end position="57"/>
    </location>
</feature>
<feature type="non-terminal residue" evidence="2">
    <location>
        <position position="1"/>
    </location>
</feature>
<comment type="caution">
    <text evidence="2">The sequence shown here is derived from an EMBL/GenBank/DDBJ whole genome shotgun (WGS) entry which is preliminary data.</text>
</comment>
<dbReference type="EMBL" id="CAJOBR010085674">
    <property type="protein sequence ID" value="CAF5132288.1"/>
    <property type="molecule type" value="Genomic_DNA"/>
</dbReference>
<dbReference type="AlphaFoldDB" id="A0A822FKX9"/>
<dbReference type="Proteomes" id="UP000663848">
    <property type="component" value="Unassembled WGS sequence"/>
</dbReference>
<organism evidence="2 3">
    <name type="scientific">Rotaria socialis</name>
    <dbReference type="NCBI Taxonomy" id="392032"/>
    <lineage>
        <taxon>Eukaryota</taxon>
        <taxon>Metazoa</taxon>
        <taxon>Spiralia</taxon>
        <taxon>Gnathifera</taxon>
        <taxon>Rotifera</taxon>
        <taxon>Eurotatoria</taxon>
        <taxon>Bdelloidea</taxon>
        <taxon>Philodinida</taxon>
        <taxon>Philodinidae</taxon>
        <taxon>Rotaria</taxon>
    </lineage>
</organism>
<feature type="compositionally biased region" description="Polar residues" evidence="1">
    <location>
        <begin position="31"/>
        <end position="50"/>
    </location>
</feature>
<proteinExistence type="predicted"/>
<evidence type="ECO:0000313" key="2">
    <source>
        <dbReference type="EMBL" id="CAF5132288.1"/>
    </source>
</evidence>
<accession>A0A822FKX9</accession>
<sequence>SDGTTFIIQYQYGNDDDLDDLNEPSIKDQTSKVTPASPSEQKEVNNNQAARQEPLGNLGVDVDREFLQNFLSGKECLPGGT</sequence>
<name>A0A822FKX9_9BILA</name>
<reference evidence="2" key="1">
    <citation type="submission" date="2021-02" db="EMBL/GenBank/DDBJ databases">
        <authorList>
            <person name="Nowell W R."/>
        </authorList>
    </citation>
    <scope>NUCLEOTIDE SEQUENCE</scope>
</reference>
<feature type="non-terminal residue" evidence="2">
    <location>
        <position position="81"/>
    </location>
</feature>
<protein>
    <submittedName>
        <fullName evidence="2">Uncharacterized protein</fullName>
    </submittedName>
</protein>
<gene>
    <name evidence="2" type="ORF">QYT958_LOCUS46928</name>
</gene>